<dbReference type="RefSeq" id="WP_088219224.1">
    <property type="nucleotide sequence ID" value="NZ_AP024590.1"/>
</dbReference>
<organism evidence="1 2">
    <name type="scientific">Enterobacter kobei</name>
    <dbReference type="NCBI Taxonomy" id="208224"/>
    <lineage>
        <taxon>Bacteria</taxon>
        <taxon>Pseudomonadati</taxon>
        <taxon>Pseudomonadota</taxon>
        <taxon>Gammaproteobacteria</taxon>
        <taxon>Enterobacterales</taxon>
        <taxon>Enterobacteriaceae</taxon>
        <taxon>Enterobacter</taxon>
        <taxon>Enterobacter cloacae complex</taxon>
    </lineage>
</organism>
<proteinExistence type="predicted"/>
<evidence type="ECO:0000313" key="2">
    <source>
        <dbReference type="Proteomes" id="UP000682928"/>
    </source>
</evidence>
<name>A0AA86M5L3_9ENTR</name>
<protein>
    <submittedName>
        <fullName evidence="1">Uncharacterized protein</fullName>
    </submittedName>
</protein>
<sequence>MATTLTPSHPYDFCPVINDLLTIPLPATADLFQVADLCSDFVIRLVESDNTTESLALCGRLSQALSALQQLCDEDLPAHLLTHLTSDEPPAPCVPDCWSDSSALLEYAQGLTLALLSRTLPDAVTVTLTGLLHDLVILLTDYLKQPYIRRGSDR</sequence>
<accession>A0AA86M5L3</accession>
<dbReference type="Proteomes" id="UP000682928">
    <property type="component" value="Chromosome"/>
</dbReference>
<dbReference type="EMBL" id="AP024590">
    <property type="protein sequence ID" value="BCU54810.1"/>
    <property type="molecule type" value="Genomic_DNA"/>
</dbReference>
<gene>
    <name evidence="1" type="ORF">ENKO_14040</name>
</gene>
<evidence type="ECO:0000313" key="1">
    <source>
        <dbReference type="EMBL" id="BCU54810.1"/>
    </source>
</evidence>
<reference evidence="1" key="1">
    <citation type="submission" date="2021-04" db="EMBL/GenBank/DDBJ databases">
        <title>Difference and commonality of drug resistance evolution in various bacteria. and drug sensitivity profiles.</title>
        <authorList>
            <person name="Maeda T."/>
            <person name="Shibai A."/>
            <person name="Kawada K."/>
            <person name="Kotani H."/>
            <person name="Tarusawa Y."/>
            <person name="Tanabe K."/>
            <person name="Furusawa C."/>
        </authorList>
    </citation>
    <scope>NUCLEOTIDE SEQUENCE</scope>
    <source>
        <strain evidence="1">JCM 8580</strain>
    </source>
</reference>
<dbReference type="AlphaFoldDB" id="A0AA86M5L3"/>